<sequence length="186" mass="20454">MWNKGIKHPPLTELVPAICSAGENYNVNRCFTKRIKNRAAQERSILYCLSNYRWRSAICAIGNDTEKNQVLTTMQGCFPLRSNRRQSLRHGGGGGGVTVVSRGGGGGGGRVKIFVSEDELDRIFAGVTRRQREASTARRSGEPLLQLEIAAAIRRQRRPESEGGALVAARRGEWHPALDGIPEEEA</sequence>
<keyword evidence="3" id="KW-1185">Reference proteome</keyword>
<accession>A0A8J5W191</accession>
<dbReference type="AlphaFoldDB" id="A0A8J5W191"/>
<comment type="caution">
    <text evidence="2">The sequence shown here is derived from an EMBL/GenBank/DDBJ whole genome shotgun (WGS) entry which is preliminary data.</text>
</comment>
<organism evidence="2 3">
    <name type="scientific">Zizania palustris</name>
    <name type="common">Northern wild rice</name>
    <dbReference type="NCBI Taxonomy" id="103762"/>
    <lineage>
        <taxon>Eukaryota</taxon>
        <taxon>Viridiplantae</taxon>
        <taxon>Streptophyta</taxon>
        <taxon>Embryophyta</taxon>
        <taxon>Tracheophyta</taxon>
        <taxon>Spermatophyta</taxon>
        <taxon>Magnoliopsida</taxon>
        <taxon>Liliopsida</taxon>
        <taxon>Poales</taxon>
        <taxon>Poaceae</taxon>
        <taxon>BOP clade</taxon>
        <taxon>Oryzoideae</taxon>
        <taxon>Oryzeae</taxon>
        <taxon>Zizaniinae</taxon>
        <taxon>Zizania</taxon>
    </lineage>
</organism>
<gene>
    <name evidence="2" type="ORF">GUJ93_ZPchr0010g8893</name>
</gene>
<proteinExistence type="predicted"/>
<feature type="region of interest" description="Disordered" evidence="1">
    <location>
        <begin position="155"/>
        <end position="186"/>
    </location>
</feature>
<evidence type="ECO:0000313" key="2">
    <source>
        <dbReference type="EMBL" id="KAG8083926.1"/>
    </source>
</evidence>
<evidence type="ECO:0000256" key="1">
    <source>
        <dbReference type="SAM" id="MobiDB-lite"/>
    </source>
</evidence>
<reference evidence="2" key="2">
    <citation type="submission" date="2021-02" db="EMBL/GenBank/DDBJ databases">
        <authorList>
            <person name="Kimball J.A."/>
            <person name="Haas M.W."/>
            <person name="Macchietto M."/>
            <person name="Kono T."/>
            <person name="Duquette J."/>
            <person name="Shao M."/>
        </authorList>
    </citation>
    <scope>NUCLEOTIDE SEQUENCE</scope>
    <source>
        <tissue evidence="2">Fresh leaf tissue</tissue>
    </source>
</reference>
<dbReference type="EMBL" id="JAAALK010000082">
    <property type="protein sequence ID" value="KAG8083926.1"/>
    <property type="molecule type" value="Genomic_DNA"/>
</dbReference>
<dbReference type="OrthoDB" id="696258at2759"/>
<evidence type="ECO:0000313" key="3">
    <source>
        <dbReference type="Proteomes" id="UP000729402"/>
    </source>
</evidence>
<dbReference type="Proteomes" id="UP000729402">
    <property type="component" value="Unassembled WGS sequence"/>
</dbReference>
<name>A0A8J5W191_ZIZPA</name>
<reference evidence="2" key="1">
    <citation type="journal article" date="2021" name="bioRxiv">
        <title>Whole Genome Assembly and Annotation of Northern Wild Rice, Zizania palustris L., Supports a Whole Genome Duplication in the Zizania Genus.</title>
        <authorList>
            <person name="Haas M."/>
            <person name="Kono T."/>
            <person name="Macchietto M."/>
            <person name="Millas R."/>
            <person name="McGilp L."/>
            <person name="Shao M."/>
            <person name="Duquette J."/>
            <person name="Hirsch C.N."/>
            <person name="Kimball J."/>
        </authorList>
    </citation>
    <scope>NUCLEOTIDE SEQUENCE</scope>
    <source>
        <tissue evidence="2">Fresh leaf tissue</tissue>
    </source>
</reference>
<protein>
    <submittedName>
        <fullName evidence="2">Uncharacterized protein</fullName>
    </submittedName>
</protein>